<organism evidence="1 2">
    <name type="scientific">Paramecium sonneborni</name>
    <dbReference type="NCBI Taxonomy" id="65129"/>
    <lineage>
        <taxon>Eukaryota</taxon>
        <taxon>Sar</taxon>
        <taxon>Alveolata</taxon>
        <taxon>Ciliophora</taxon>
        <taxon>Intramacronucleata</taxon>
        <taxon>Oligohymenophorea</taxon>
        <taxon>Peniculida</taxon>
        <taxon>Parameciidae</taxon>
        <taxon>Paramecium</taxon>
    </lineage>
</organism>
<dbReference type="Proteomes" id="UP000692954">
    <property type="component" value="Unassembled WGS sequence"/>
</dbReference>
<proteinExistence type="predicted"/>
<evidence type="ECO:0000313" key="2">
    <source>
        <dbReference type="Proteomes" id="UP000692954"/>
    </source>
</evidence>
<dbReference type="EMBL" id="CAJJDN010000113">
    <property type="protein sequence ID" value="CAD8117112.1"/>
    <property type="molecule type" value="Genomic_DNA"/>
</dbReference>
<reference evidence="1" key="1">
    <citation type="submission" date="2021-01" db="EMBL/GenBank/DDBJ databases">
        <authorList>
            <consortium name="Genoscope - CEA"/>
            <person name="William W."/>
        </authorList>
    </citation>
    <scope>NUCLEOTIDE SEQUENCE</scope>
</reference>
<protein>
    <submittedName>
        <fullName evidence="1">Uncharacterized protein</fullName>
    </submittedName>
</protein>
<comment type="caution">
    <text evidence="1">The sequence shown here is derived from an EMBL/GenBank/DDBJ whole genome shotgun (WGS) entry which is preliminary data.</text>
</comment>
<keyword evidence="2" id="KW-1185">Reference proteome</keyword>
<name>A0A8S1QNT5_9CILI</name>
<accession>A0A8S1QNT5</accession>
<gene>
    <name evidence="1" type="ORF">PSON_ATCC_30995.1.T1130009</name>
</gene>
<evidence type="ECO:0000313" key="1">
    <source>
        <dbReference type="EMBL" id="CAD8117112.1"/>
    </source>
</evidence>
<sequence length="134" mass="16842">MIQIFGKLHKRLFWINLELDYVFQMMIYLHFNQIKMICIHEKDLNIFIQIQFYKKRILKIQRYSSSWWQISMQYIIYSSLYSFKINSSLKKLKQSQLNKNYFQVSIQNIRLHIRQNYRFLSKQNRLVIWNYEQQ</sequence>
<dbReference type="AlphaFoldDB" id="A0A8S1QNT5"/>